<dbReference type="PROSITE" id="PS51318">
    <property type="entry name" value="TAT"/>
    <property type="match status" value="1"/>
</dbReference>
<feature type="signal peptide" evidence="1">
    <location>
        <begin position="1"/>
        <end position="24"/>
    </location>
</feature>
<protein>
    <submittedName>
        <fullName evidence="2">Sugar ABC transporter substrate-binding protein</fullName>
    </submittedName>
</protein>
<dbReference type="RefSeq" id="WP_284252140.1">
    <property type="nucleotide sequence ID" value="NZ_BSUM01000001.1"/>
</dbReference>
<accession>A0AA37XHZ9</accession>
<evidence type="ECO:0000256" key="1">
    <source>
        <dbReference type="SAM" id="SignalP"/>
    </source>
</evidence>
<dbReference type="InterPro" id="IPR006059">
    <property type="entry name" value="SBP"/>
</dbReference>
<dbReference type="InterPro" id="IPR006311">
    <property type="entry name" value="TAT_signal"/>
</dbReference>
<evidence type="ECO:0000313" key="3">
    <source>
        <dbReference type="Proteomes" id="UP001157161"/>
    </source>
</evidence>
<dbReference type="SUPFAM" id="SSF53850">
    <property type="entry name" value="Periplasmic binding protein-like II"/>
    <property type="match status" value="1"/>
</dbReference>
<reference evidence="2" key="2">
    <citation type="submission" date="2023-02" db="EMBL/GenBank/DDBJ databases">
        <authorList>
            <person name="Sun Q."/>
            <person name="Mori K."/>
        </authorList>
    </citation>
    <scope>NUCLEOTIDE SEQUENCE</scope>
    <source>
        <strain evidence="2">NBRC 112290</strain>
    </source>
</reference>
<keyword evidence="1" id="KW-0732">Signal</keyword>
<dbReference type="AlphaFoldDB" id="A0AA37XHZ9"/>
<comment type="caution">
    <text evidence="2">The sequence shown here is derived from an EMBL/GenBank/DDBJ whole genome shotgun (WGS) entry which is preliminary data.</text>
</comment>
<name>A0AA37XHZ9_9MICO</name>
<dbReference type="Pfam" id="PF13416">
    <property type="entry name" value="SBP_bac_8"/>
    <property type="match status" value="1"/>
</dbReference>
<dbReference type="PROSITE" id="PS51257">
    <property type="entry name" value="PROKAR_LIPOPROTEIN"/>
    <property type="match status" value="1"/>
</dbReference>
<dbReference type="Gene3D" id="3.40.190.10">
    <property type="entry name" value="Periplasmic binding protein-like II"/>
    <property type="match status" value="1"/>
</dbReference>
<feature type="chain" id="PRO_5041401476" evidence="1">
    <location>
        <begin position="25"/>
        <end position="445"/>
    </location>
</feature>
<reference evidence="2" key="1">
    <citation type="journal article" date="2014" name="Int. J. Syst. Evol. Microbiol.">
        <title>Complete genome sequence of Corynebacterium casei LMG S-19264T (=DSM 44701T), isolated from a smear-ripened cheese.</title>
        <authorList>
            <consortium name="US DOE Joint Genome Institute (JGI-PGF)"/>
            <person name="Walter F."/>
            <person name="Albersmeier A."/>
            <person name="Kalinowski J."/>
            <person name="Ruckert C."/>
        </authorList>
    </citation>
    <scope>NUCLEOTIDE SEQUENCE</scope>
    <source>
        <strain evidence="2">NBRC 112290</strain>
    </source>
</reference>
<gene>
    <name evidence="2" type="ORF">GCM10025875_33560</name>
</gene>
<sequence length="445" mass="47169">MSRRDALRLGATAAGGAALASLLAACGGSPRPTATAGPVTLSFWTHDEGYVNFFTEALPLVAERTPFDPRLSITRSGASDLVTKLLAQAIAGTGTPDVAGLEIGQFTRLLRGDIAAELLVDLAPAVADLGDDLMAARTAPFSKDGALYALDSDTPMTVYYYREDLFEQHGVPLPQEAGTWEEFMAAVAPISERTGTAFGALSLSSDLPQVISSFHYLLLQRGGQLFTPDGELSITTPEAEEVLTLMTQGLTSGAFTTVSDYYGGSVQSALSSDSIAGICMPSWYASYGIKPNVPEQSGRWRVAELPRFSGGGGRTAVGGGTGFAALRAKPGTTAATDLVTTAYLSPEQQVLRYRELGYMPTLRSVYDLPEMYGLQDEFFGGQDVFEVFHEIVDDAPPVYQTADLAILNTVLSGRLIEAYRGVRAPAEALSLAAEDFRGQTRGTGA</sequence>
<dbReference type="PANTHER" id="PTHR43649">
    <property type="entry name" value="ARABINOSE-BINDING PROTEIN-RELATED"/>
    <property type="match status" value="1"/>
</dbReference>
<proteinExistence type="predicted"/>
<organism evidence="2 3">
    <name type="scientific">Litorihabitans aurantiacus</name>
    <dbReference type="NCBI Taxonomy" id="1930061"/>
    <lineage>
        <taxon>Bacteria</taxon>
        <taxon>Bacillati</taxon>
        <taxon>Actinomycetota</taxon>
        <taxon>Actinomycetes</taxon>
        <taxon>Micrococcales</taxon>
        <taxon>Beutenbergiaceae</taxon>
        <taxon>Litorihabitans</taxon>
    </lineage>
</organism>
<evidence type="ECO:0000313" key="2">
    <source>
        <dbReference type="EMBL" id="GMA33364.1"/>
    </source>
</evidence>
<dbReference type="EMBL" id="BSUM01000001">
    <property type="protein sequence ID" value="GMA33364.1"/>
    <property type="molecule type" value="Genomic_DNA"/>
</dbReference>
<dbReference type="PANTHER" id="PTHR43649:SF32">
    <property type="entry name" value="SUGAR BINDING SECRETED PROTEIN"/>
    <property type="match status" value="1"/>
</dbReference>
<keyword evidence="3" id="KW-1185">Reference proteome</keyword>
<dbReference type="InterPro" id="IPR050490">
    <property type="entry name" value="Bact_solute-bd_prot1"/>
</dbReference>
<dbReference type="Proteomes" id="UP001157161">
    <property type="component" value="Unassembled WGS sequence"/>
</dbReference>